<dbReference type="PROSITE" id="PS50305">
    <property type="entry name" value="SIRTUIN"/>
    <property type="match status" value="1"/>
</dbReference>
<organism evidence="6 7">
    <name type="scientific">Sphaerulina musiva (strain SO2202)</name>
    <name type="common">Poplar stem canker fungus</name>
    <name type="synonym">Septoria musiva</name>
    <dbReference type="NCBI Taxonomy" id="692275"/>
    <lineage>
        <taxon>Eukaryota</taxon>
        <taxon>Fungi</taxon>
        <taxon>Dikarya</taxon>
        <taxon>Ascomycota</taxon>
        <taxon>Pezizomycotina</taxon>
        <taxon>Dothideomycetes</taxon>
        <taxon>Dothideomycetidae</taxon>
        <taxon>Mycosphaerellales</taxon>
        <taxon>Mycosphaerellaceae</taxon>
        <taxon>Sphaerulina</taxon>
    </lineage>
</organism>
<dbReference type="InterPro" id="IPR026591">
    <property type="entry name" value="Sirtuin_cat_small_dom_sf"/>
</dbReference>
<dbReference type="InterPro" id="IPR003000">
    <property type="entry name" value="Sirtuin"/>
</dbReference>
<dbReference type="InterPro" id="IPR029035">
    <property type="entry name" value="DHS-like_NAD/FAD-binding_dom"/>
</dbReference>
<keyword evidence="4" id="KW-0479">Metal-binding</keyword>
<comment type="similarity">
    <text evidence="1">Belongs to the sirtuin family. Class I subfamily.</text>
</comment>
<dbReference type="OrthoDB" id="424302at2759"/>
<dbReference type="Gene3D" id="3.40.50.1220">
    <property type="entry name" value="TPP-binding domain"/>
    <property type="match status" value="1"/>
</dbReference>
<dbReference type="PANTHER" id="PTHR11085">
    <property type="entry name" value="NAD-DEPENDENT PROTEIN DEACYLASE SIRTUIN-5, MITOCHONDRIAL-RELATED"/>
    <property type="match status" value="1"/>
</dbReference>
<name>N1QHM7_SPHMS</name>
<feature type="binding site" evidence="4">
    <location>
        <position position="188"/>
    </location>
    <ligand>
        <name>Zn(2+)</name>
        <dbReference type="ChEBI" id="CHEBI:29105"/>
    </ligand>
</feature>
<feature type="binding site" evidence="4">
    <location>
        <position position="135"/>
    </location>
    <ligand>
        <name>Zn(2+)</name>
        <dbReference type="ChEBI" id="CHEBI:29105"/>
    </ligand>
</feature>
<dbReference type="HOGENOM" id="CLU_023643_3_1_1"/>
<dbReference type="InterPro" id="IPR027546">
    <property type="entry name" value="Sirtuin_class_III"/>
</dbReference>
<dbReference type="GO" id="GO:0005634">
    <property type="term" value="C:nucleus"/>
    <property type="evidence" value="ECO:0007669"/>
    <property type="project" value="TreeGrafter"/>
</dbReference>
<dbReference type="OMA" id="LIHMHGE"/>
<evidence type="ECO:0000313" key="6">
    <source>
        <dbReference type="EMBL" id="EMF16746.1"/>
    </source>
</evidence>
<gene>
    <name evidence="6" type="ORF">SEPMUDRAFT_56413</name>
</gene>
<keyword evidence="4" id="KW-0862">Zinc</keyword>
<reference evidence="6 7" key="1">
    <citation type="journal article" date="2012" name="PLoS Pathog.">
        <title>Diverse lifestyles and strategies of plant pathogenesis encoded in the genomes of eighteen Dothideomycetes fungi.</title>
        <authorList>
            <person name="Ohm R.A."/>
            <person name="Feau N."/>
            <person name="Henrissat B."/>
            <person name="Schoch C.L."/>
            <person name="Horwitz B.A."/>
            <person name="Barry K.W."/>
            <person name="Condon B.J."/>
            <person name="Copeland A.C."/>
            <person name="Dhillon B."/>
            <person name="Glaser F."/>
            <person name="Hesse C.N."/>
            <person name="Kosti I."/>
            <person name="LaButti K."/>
            <person name="Lindquist E.A."/>
            <person name="Lucas S."/>
            <person name="Salamov A.A."/>
            <person name="Bradshaw R.E."/>
            <person name="Ciuffetti L."/>
            <person name="Hamelin R.C."/>
            <person name="Kema G.H.J."/>
            <person name="Lawrence C."/>
            <person name="Scott J.A."/>
            <person name="Spatafora J.W."/>
            <person name="Turgeon B.G."/>
            <person name="de Wit P.J.G.M."/>
            <person name="Zhong S."/>
            <person name="Goodwin S.B."/>
            <person name="Grigoriev I.V."/>
        </authorList>
    </citation>
    <scope>NUCLEOTIDE SEQUENCE [LARGE SCALE GENOMIC DNA]</scope>
    <source>
        <strain evidence="6 7">SO2202</strain>
    </source>
</reference>
<keyword evidence="3" id="KW-0520">NAD</keyword>
<accession>N1QHM7</accession>
<evidence type="ECO:0000256" key="4">
    <source>
        <dbReference type="PROSITE-ProRule" id="PRU00236"/>
    </source>
</evidence>
<keyword evidence="7" id="KW-1185">Reference proteome</keyword>
<dbReference type="EMBL" id="KB456260">
    <property type="protein sequence ID" value="EMF16746.1"/>
    <property type="molecule type" value="Genomic_DNA"/>
</dbReference>
<dbReference type="GO" id="GO:0036055">
    <property type="term" value="F:protein-succinyllysine desuccinylase activity"/>
    <property type="evidence" value="ECO:0007669"/>
    <property type="project" value="InterPro"/>
</dbReference>
<dbReference type="GO" id="GO:0046872">
    <property type="term" value="F:metal ion binding"/>
    <property type="evidence" value="ECO:0007669"/>
    <property type="project" value="UniProtKB-KW"/>
</dbReference>
<protein>
    <submittedName>
        <fullName evidence="6">DHS-like NAD/FAD-binding domain-containing protein</fullName>
    </submittedName>
</protein>
<evidence type="ECO:0000259" key="5">
    <source>
        <dbReference type="PROSITE" id="PS50305"/>
    </source>
</evidence>
<evidence type="ECO:0000256" key="3">
    <source>
        <dbReference type="ARBA" id="ARBA00023027"/>
    </source>
</evidence>
<dbReference type="Pfam" id="PF02146">
    <property type="entry name" value="SIR2"/>
    <property type="match status" value="1"/>
</dbReference>
<feature type="binding site" evidence="4">
    <location>
        <position position="191"/>
    </location>
    <ligand>
        <name>Zn(2+)</name>
        <dbReference type="ChEBI" id="CHEBI:29105"/>
    </ligand>
</feature>
<feature type="domain" description="Deacetylase sirtuin-type" evidence="5">
    <location>
        <begin position="4"/>
        <end position="297"/>
    </location>
</feature>
<dbReference type="STRING" id="692275.N1QHM7"/>
<dbReference type="SUPFAM" id="SSF52467">
    <property type="entry name" value="DHS-like NAD/FAD-binding domain"/>
    <property type="match status" value="1"/>
</dbReference>
<dbReference type="PANTHER" id="PTHR11085:SF10">
    <property type="entry name" value="NAD-DEPENDENT PROTEIN DEACYLASE SIRTUIN-5, MITOCHONDRIAL-RELATED"/>
    <property type="match status" value="1"/>
</dbReference>
<dbReference type="CDD" id="cd01412">
    <property type="entry name" value="SIRT5_Af1_CobB"/>
    <property type="match status" value="1"/>
</dbReference>
<evidence type="ECO:0000256" key="1">
    <source>
        <dbReference type="ARBA" id="ARBA00006924"/>
    </source>
</evidence>
<evidence type="ECO:0000313" key="7">
    <source>
        <dbReference type="Proteomes" id="UP000016931"/>
    </source>
</evidence>
<dbReference type="GO" id="GO:0017136">
    <property type="term" value="F:histone deacetylase activity, NAD-dependent"/>
    <property type="evidence" value="ECO:0007669"/>
    <property type="project" value="TreeGrafter"/>
</dbReference>
<dbReference type="Proteomes" id="UP000016931">
    <property type="component" value="Unassembled WGS sequence"/>
</dbReference>
<dbReference type="Gene3D" id="3.30.1600.10">
    <property type="entry name" value="SIR2/SIRT2 'Small Domain"/>
    <property type="match status" value="1"/>
</dbReference>
<dbReference type="AlphaFoldDB" id="N1QHM7"/>
<evidence type="ECO:0000256" key="2">
    <source>
        <dbReference type="ARBA" id="ARBA00022679"/>
    </source>
</evidence>
<dbReference type="GO" id="GO:0070403">
    <property type="term" value="F:NAD+ binding"/>
    <property type="evidence" value="ECO:0007669"/>
    <property type="project" value="InterPro"/>
</dbReference>
<dbReference type="GO" id="GO:0036054">
    <property type="term" value="F:protein-malonyllysine demalonylase activity"/>
    <property type="evidence" value="ECO:0007669"/>
    <property type="project" value="InterPro"/>
</dbReference>
<dbReference type="InterPro" id="IPR050134">
    <property type="entry name" value="NAD-dep_sirtuin_deacylases"/>
</dbReference>
<dbReference type="InterPro" id="IPR026590">
    <property type="entry name" value="Ssirtuin_cat_dom"/>
</dbReference>
<dbReference type="GeneID" id="27906537"/>
<sequence length="297" mass="32204">MAAPFAGPEAVTSFHECLKKSSRVMCLVGAGLSSASGLPTFRGAGGLWRTHDAVSLASPAAFAKDPALVWRFYSYRRHMALQALPNAAHYALAELARRMPGFITLSQNVDGLSQRAGHPRDNLQLLHGTLFEVKCTDPGCGYAAENFVDPITPALDIPTPRNPESAMQDISDATVPLPDIPPEGLPHCPRCTESLLRPNVVWFGEQLPVAVLDRLDEYLNESDHIDLIMVIGTGAKVYPAAGYIDHARYRSAKVCVVNMDPNDVPPGGWKKGDWFFQGDAAQLVPELLRPIIGNLPS</sequence>
<dbReference type="RefSeq" id="XP_016764867.1">
    <property type="nucleotide sequence ID" value="XM_016909400.1"/>
</dbReference>
<proteinExistence type="inferred from homology"/>
<keyword evidence="2" id="KW-0808">Transferase</keyword>
<feature type="binding site" evidence="4">
    <location>
        <position position="140"/>
    </location>
    <ligand>
        <name>Zn(2+)</name>
        <dbReference type="ChEBI" id="CHEBI:29105"/>
    </ligand>
</feature>
<feature type="active site" description="Proton acceptor" evidence="4">
    <location>
        <position position="127"/>
    </location>
</feature>
<dbReference type="eggNOG" id="KOG2684">
    <property type="taxonomic scope" value="Eukaryota"/>
</dbReference>